<feature type="transmembrane region" description="Helical" evidence="1">
    <location>
        <begin position="24"/>
        <end position="44"/>
    </location>
</feature>
<dbReference type="EMBL" id="KE124703">
    <property type="protein sequence ID" value="EWC74515.1"/>
    <property type="molecule type" value="Genomic_DNA"/>
</dbReference>
<dbReference type="OrthoDB" id="387343at2759"/>
<dbReference type="AlphaFoldDB" id="W7J7I8"/>
<gene>
    <name evidence="2" type="ORF">C923_04833</name>
</gene>
<protein>
    <submittedName>
        <fullName evidence="2">Uncharacterized protein</fullName>
    </submittedName>
</protein>
<dbReference type="Proteomes" id="UP000030697">
    <property type="component" value="Unassembled WGS sequence"/>
</dbReference>
<evidence type="ECO:0000313" key="3">
    <source>
        <dbReference type="Proteomes" id="UP000030697"/>
    </source>
</evidence>
<sequence length="100" mass="12202">MENDKPLLPASLFLLIIYFQKNYIHIYYCMYLLYITYILLLLYLSNEQEQMIRIKEETIVNDKYSRNALINYDEKDCIHNKLGSSFLKNYTFYYLKNNNT</sequence>
<name>W7J7I8_PLAFA</name>
<evidence type="ECO:0000256" key="1">
    <source>
        <dbReference type="SAM" id="Phobius"/>
    </source>
</evidence>
<evidence type="ECO:0000313" key="2">
    <source>
        <dbReference type="EMBL" id="EWC74515.1"/>
    </source>
</evidence>
<reference evidence="2 3" key="1">
    <citation type="submission" date="2013-02" db="EMBL/GenBank/DDBJ databases">
        <title>The Genome Sequence of Plasmodium falciparum UGT5.1.</title>
        <authorList>
            <consortium name="The Broad Institute Genome Sequencing Platform"/>
            <consortium name="The Broad Institute Genome Sequencing Center for Infectious Disease"/>
            <person name="Neafsey D."/>
            <person name="Cheeseman I."/>
            <person name="Volkman S."/>
            <person name="Adams J."/>
            <person name="Walker B."/>
            <person name="Young S.K."/>
            <person name="Zeng Q."/>
            <person name="Gargeya S."/>
            <person name="Fitzgerald M."/>
            <person name="Haas B."/>
            <person name="Abouelleil A."/>
            <person name="Alvarado L."/>
            <person name="Arachchi H.M."/>
            <person name="Berlin A.M."/>
            <person name="Chapman S.B."/>
            <person name="Dewar J."/>
            <person name="Goldberg J."/>
            <person name="Griggs A."/>
            <person name="Gujja S."/>
            <person name="Hansen M."/>
            <person name="Howarth C."/>
            <person name="Imamovic A."/>
            <person name="Larimer J."/>
            <person name="McCowan C."/>
            <person name="Murphy C."/>
            <person name="Neiman D."/>
            <person name="Pearson M."/>
            <person name="Priest M."/>
            <person name="Roberts A."/>
            <person name="Saif S."/>
            <person name="Shea T."/>
            <person name="Sisk P."/>
            <person name="Sykes S."/>
            <person name="Wortman J."/>
            <person name="Nusbaum C."/>
            <person name="Birren B."/>
        </authorList>
    </citation>
    <scope>NUCLEOTIDE SEQUENCE [LARGE SCALE GENOMIC DNA]</scope>
    <source>
        <strain evidence="2 3">UGT5.1</strain>
    </source>
</reference>
<accession>W7J7I8</accession>
<keyword evidence="1" id="KW-1133">Transmembrane helix</keyword>
<organism evidence="2 3">
    <name type="scientific">Plasmodium falciparum UGT5.1</name>
    <dbReference type="NCBI Taxonomy" id="1237627"/>
    <lineage>
        <taxon>Eukaryota</taxon>
        <taxon>Sar</taxon>
        <taxon>Alveolata</taxon>
        <taxon>Apicomplexa</taxon>
        <taxon>Aconoidasida</taxon>
        <taxon>Haemosporida</taxon>
        <taxon>Plasmodiidae</taxon>
        <taxon>Plasmodium</taxon>
        <taxon>Plasmodium (Laverania)</taxon>
    </lineage>
</organism>
<proteinExistence type="predicted"/>
<keyword evidence="1" id="KW-0812">Transmembrane</keyword>
<keyword evidence="1" id="KW-0472">Membrane</keyword>